<evidence type="ECO:0000256" key="1">
    <source>
        <dbReference type="ARBA" id="ARBA00004196"/>
    </source>
</evidence>
<dbReference type="SUPFAM" id="SSF53822">
    <property type="entry name" value="Periplasmic binding protein-like I"/>
    <property type="match status" value="1"/>
</dbReference>
<reference evidence="8 9" key="1">
    <citation type="submission" date="2024-04" db="EMBL/GenBank/DDBJ databases">
        <title>Defined microbial consortia suppress multidrug-resistant proinflammatory Enterobacteriaceae via ecological control.</title>
        <authorList>
            <person name="Furuichi M."/>
            <person name="Kawaguchi T."/>
            <person name="Pust M."/>
            <person name="Yasuma K."/>
            <person name="Plichta D."/>
            <person name="Hasegawa N."/>
            <person name="Ohya T."/>
            <person name="Bhattarai S."/>
            <person name="Sasajima S."/>
            <person name="Aoto Y."/>
            <person name="Tuganbaev T."/>
            <person name="Yaginuma M."/>
            <person name="Ueda M."/>
            <person name="Okahashi N."/>
            <person name="Amafuji K."/>
            <person name="Kiridooshi Y."/>
            <person name="Sugita K."/>
            <person name="Strazar M."/>
            <person name="Skelly A."/>
            <person name="Suda W."/>
            <person name="Hattori M."/>
            <person name="Nakamoto N."/>
            <person name="Caballero S."/>
            <person name="Norman J."/>
            <person name="Olle B."/>
            <person name="Tanoue T."/>
            <person name="Arita M."/>
            <person name="Bucci V."/>
            <person name="Atarashi K."/>
            <person name="Xavier R."/>
            <person name="Honda K."/>
        </authorList>
    </citation>
    <scope>NUCLEOTIDE SEQUENCE [LARGE SCALE GENOMIC DNA]</scope>
    <source>
        <strain evidence="9">f13</strain>
    </source>
</reference>
<dbReference type="PROSITE" id="PS51257">
    <property type="entry name" value="PROKAR_LIPOPROTEIN"/>
    <property type="match status" value="1"/>
</dbReference>
<protein>
    <recommendedName>
        <fullName evidence="6">D-galactose/methyl-galactoside binding periplasmic protein MglB</fullName>
    </recommendedName>
</protein>
<keyword evidence="3" id="KW-0479">Metal-binding</keyword>
<evidence type="ECO:0000256" key="2">
    <source>
        <dbReference type="ARBA" id="ARBA00007639"/>
    </source>
</evidence>
<dbReference type="RefSeq" id="WP_176253892.1">
    <property type="nucleotide sequence ID" value="NZ_BAABXL010000001.1"/>
</dbReference>
<dbReference type="Gene3D" id="3.40.50.2300">
    <property type="match status" value="2"/>
</dbReference>
<evidence type="ECO:0000256" key="5">
    <source>
        <dbReference type="ARBA" id="ARBA00034323"/>
    </source>
</evidence>
<evidence type="ECO:0000313" key="9">
    <source>
        <dbReference type="Proteomes" id="UP001600894"/>
    </source>
</evidence>
<keyword evidence="4" id="KW-0732">Signal</keyword>
<dbReference type="InterPro" id="IPR044085">
    <property type="entry name" value="MglB-like_PBP1"/>
</dbReference>
<keyword evidence="9" id="KW-1185">Reference proteome</keyword>
<proteinExistence type="inferred from homology"/>
<evidence type="ECO:0000256" key="4">
    <source>
        <dbReference type="ARBA" id="ARBA00022729"/>
    </source>
</evidence>
<dbReference type="Proteomes" id="UP001600894">
    <property type="component" value="Unassembled WGS sequence"/>
</dbReference>
<evidence type="ECO:0000256" key="3">
    <source>
        <dbReference type="ARBA" id="ARBA00022723"/>
    </source>
</evidence>
<dbReference type="EMBL" id="BAABXL010000001">
    <property type="protein sequence ID" value="GAA6268953.1"/>
    <property type="molecule type" value="Genomic_DNA"/>
</dbReference>
<name>A0ABQ0AY47_9FIRM</name>
<dbReference type="Pfam" id="PF13407">
    <property type="entry name" value="Peripla_BP_4"/>
    <property type="match status" value="1"/>
</dbReference>
<accession>A0ABQ0AY47</accession>
<comment type="similarity">
    <text evidence="2">Belongs to the bacterial solute-binding protein 2 family.</text>
</comment>
<organism evidence="8 9">
    <name type="scientific">Enterocloster alcoholdehydrogenati</name>
    <dbReference type="NCBI Taxonomy" id="2547410"/>
    <lineage>
        <taxon>Bacteria</taxon>
        <taxon>Bacillati</taxon>
        <taxon>Bacillota</taxon>
        <taxon>Clostridia</taxon>
        <taxon>Lachnospirales</taxon>
        <taxon>Lachnospiraceae</taxon>
        <taxon>Enterocloster</taxon>
    </lineage>
</organism>
<dbReference type="InterPro" id="IPR028082">
    <property type="entry name" value="Peripla_BP_I"/>
</dbReference>
<feature type="domain" description="Periplasmic binding protein" evidence="7">
    <location>
        <begin position="39"/>
        <end position="317"/>
    </location>
</feature>
<sequence length="349" mass="38913">MKGYRYGMGAVLAILAVFALYSCFLKQGKERDEASQVRIGITLYREDDTFLNSICRVLEEKAKEYEKNTGIRIILDVVDAREDQNTQNSQVDRFLTLGCDVICVNMVDRSAASVIIDKAMDQDVPVIFFNREPVEEDISRWEKLFYIGADPKAEGICQGNMMADAYEKEPFVLDLDGDGKVSYVILEGERGHQDSQMRTEWAVQTLKDRGVDVEKLTGGIANWQRSQADALMGQWLDQFPEQIELVIGNNDDMALGAIDAIRRLGLIRPICVVGIDGVPAGLEAVQSSDMLGTVSIDREAYGDTMIRMALSLAQTGKAPEDISLEKGVYFRCPSYPVVRPEGEIRTKAE</sequence>
<comment type="subcellular location">
    <subcellularLocation>
        <location evidence="1">Cell envelope</location>
    </subcellularLocation>
</comment>
<comment type="caution">
    <text evidence="8">The sequence shown here is derived from an EMBL/GenBank/DDBJ whole genome shotgun (WGS) entry which is preliminary data.</text>
</comment>
<dbReference type="CDD" id="cd01539">
    <property type="entry name" value="PBP1_GGBP"/>
    <property type="match status" value="1"/>
</dbReference>
<gene>
    <name evidence="8" type="primary">mglB_2</name>
    <name evidence="8" type="ORF">F130042H8_20130</name>
</gene>
<dbReference type="PANTHER" id="PTHR46847:SF1">
    <property type="entry name" value="D-ALLOSE-BINDING PERIPLASMIC PROTEIN-RELATED"/>
    <property type="match status" value="1"/>
</dbReference>
<dbReference type="PANTHER" id="PTHR46847">
    <property type="entry name" value="D-ALLOSE-BINDING PERIPLASMIC PROTEIN-RELATED"/>
    <property type="match status" value="1"/>
</dbReference>
<evidence type="ECO:0000313" key="8">
    <source>
        <dbReference type="EMBL" id="GAA6268953.1"/>
    </source>
</evidence>
<comment type="subunit">
    <text evidence="5">The ABC transporter complex is composed of one ATP-binding protein (MglA), two transmembrane proteins (MglC) and a solute-binding protein (MglB).</text>
</comment>
<evidence type="ECO:0000259" key="7">
    <source>
        <dbReference type="Pfam" id="PF13407"/>
    </source>
</evidence>
<dbReference type="InterPro" id="IPR025997">
    <property type="entry name" value="SBP_2_dom"/>
</dbReference>
<evidence type="ECO:0000256" key="6">
    <source>
        <dbReference type="ARBA" id="ARBA00034344"/>
    </source>
</evidence>